<evidence type="ECO:0000313" key="5">
    <source>
        <dbReference type="EMBL" id="TCZ76171.1"/>
    </source>
</evidence>
<dbReference type="InterPro" id="IPR054613">
    <property type="entry name" value="Peptidase_S78_dom"/>
</dbReference>
<comment type="caution">
    <text evidence="5">The sequence shown here is derived from an EMBL/GenBank/DDBJ whole genome shotgun (WGS) entry which is preliminary data.</text>
</comment>
<evidence type="ECO:0000256" key="1">
    <source>
        <dbReference type="ARBA" id="ARBA00022612"/>
    </source>
</evidence>
<dbReference type="Pfam" id="PF04586">
    <property type="entry name" value="Peptidase_S78"/>
    <property type="match status" value="1"/>
</dbReference>
<dbReference type="InterPro" id="IPR006433">
    <property type="entry name" value="Prohead_protease"/>
</dbReference>
<dbReference type="GO" id="GO:0006508">
    <property type="term" value="P:proteolysis"/>
    <property type="evidence" value="ECO:0007669"/>
    <property type="project" value="UniProtKB-KW"/>
</dbReference>
<keyword evidence="6" id="KW-1185">Reference proteome</keyword>
<keyword evidence="3" id="KW-0378">Hydrolase</keyword>
<dbReference type="Proteomes" id="UP000295418">
    <property type="component" value="Unassembled WGS sequence"/>
</dbReference>
<proteinExistence type="predicted"/>
<sequence>MEKERRLLNNKVELRSNDDSSGRKIIGYGLRFGVWSQDLGGFIERIEPGALDQADMSDVRCLIDHESSKVLGRNTSGTLKLSVDDFGLRYETDPPDTTYANDLIVVMERGDVNQSSFAFQVDYDNDGDNWDYDHNLGMYKRTITKIKRIYDVSVVTYAAYVQAESLVSNRSFENYKNELRRKQELDKLLIEIDLLGIA</sequence>
<feature type="domain" description="Prohead serine protease" evidence="4">
    <location>
        <begin position="11"/>
        <end position="177"/>
    </location>
</feature>
<dbReference type="AlphaFoldDB" id="A0A4R4EDD0"/>
<dbReference type="EMBL" id="SKFG01000014">
    <property type="protein sequence ID" value="TCZ76171.1"/>
    <property type="molecule type" value="Genomic_DNA"/>
</dbReference>
<name>A0A4R4EDD0_9BACL</name>
<organism evidence="5 6">
    <name type="scientific">Paenibacillus albiflavus</name>
    <dbReference type="NCBI Taxonomy" id="2545760"/>
    <lineage>
        <taxon>Bacteria</taxon>
        <taxon>Bacillati</taxon>
        <taxon>Bacillota</taxon>
        <taxon>Bacilli</taxon>
        <taxon>Bacillales</taxon>
        <taxon>Paenibacillaceae</taxon>
        <taxon>Paenibacillus</taxon>
    </lineage>
</organism>
<evidence type="ECO:0000256" key="3">
    <source>
        <dbReference type="ARBA" id="ARBA00022801"/>
    </source>
</evidence>
<gene>
    <name evidence="5" type="ORF">E0485_15150</name>
</gene>
<accession>A0A4R4EDD0</accession>
<reference evidence="5 6" key="1">
    <citation type="submission" date="2019-03" db="EMBL/GenBank/DDBJ databases">
        <authorList>
            <person name="Kim M.K.M."/>
        </authorList>
    </citation>
    <scope>NUCLEOTIDE SEQUENCE [LARGE SCALE GENOMIC DNA]</scope>
    <source>
        <strain evidence="5 6">18JY21-1</strain>
    </source>
</reference>
<dbReference type="GO" id="GO:0008233">
    <property type="term" value="F:peptidase activity"/>
    <property type="evidence" value="ECO:0007669"/>
    <property type="project" value="UniProtKB-KW"/>
</dbReference>
<evidence type="ECO:0000313" key="6">
    <source>
        <dbReference type="Proteomes" id="UP000295418"/>
    </source>
</evidence>
<protein>
    <submittedName>
        <fullName evidence="5">HK97 family phage prohead protease</fullName>
    </submittedName>
</protein>
<dbReference type="RefSeq" id="WP_132418897.1">
    <property type="nucleotide sequence ID" value="NZ_SKFG01000014.1"/>
</dbReference>
<dbReference type="OrthoDB" id="64791at2"/>
<keyword evidence="1" id="KW-1188">Viral release from host cell</keyword>
<dbReference type="NCBIfam" id="TIGR01543">
    <property type="entry name" value="proheadase_HK97"/>
    <property type="match status" value="1"/>
</dbReference>
<evidence type="ECO:0000256" key="2">
    <source>
        <dbReference type="ARBA" id="ARBA00022670"/>
    </source>
</evidence>
<keyword evidence="2 5" id="KW-0645">Protease</keyword>
<evidence type="ECO:0000259" key="4">
    <source>
        <dbReference type="Pfam" id="PF04586"/>
    </source>
</evidence>